<dbReference type="PROSITE" id="PS50928">
    <property type="entry name" value="ABC_TM1"/>
    <property type="match status" value="1"/>
</dbReference>
<comment type="subcellular location">
    <subcellularLocation>
        <location evidence="1 7">Cell membrane</location>
        <topology evidence="1 7">Multi-pass membrane protein</topology>
    </subcellularLocation>
</comment>
<dbReference type="InterPro" id="IPR035906">
    <property type="entry name" value="MetI-like_sf"/>
</dbReference>
<dbReference type="GO" id="GO:0005886">
    <property type="term" value="C:plasma membrane"/>
    <property type="evidence" value="ECO:0007669"/>
    <property type="project" value="UniProtKB-SubCell"/>
</dbReference>
<sequence length="317" mass="34937">MAKYVVRRFIEMIITLYLIGTATFFLLAAVPGTAIDRKIQKLPEQTKQIVIAKYGYDKPVVERYFITLKNYIVKGEFGESLVHAGDTISSIVKKKMPVSARLGIQQIAVGVTLGVLLGIAAAMKRGKITDYTILVGAMILASVPSLVLSLLLQKYLAKGPLFNLPIIGWPKGADLWFGGWKYTVLPTIAGAGTYLAYYARLMKTSMLDSINQDYTLTARSKGLSEVAIVKRHVLRNSLIPIITVLPVAISGVISGSFFIERVFAIPGAGQYFIQASNDRDIPILMGLTLLYALIYLITIFVTDILYTIVDPRIRLVK</sequence>
<name>A0A4S2DR29_9CLOT</name>
<feature type="domain" description="ABC transmembrane type-1" evidence="8">
    <location>
        <begin position="96"/>
        <end position="306"/>
    </location>
</feature>
<dbReference type="PANTHER" id="PTHR30465">
    <property type="entry name" value="INNER MEMBRANE ABC TRANSPORTER"/>
    <property type="match status" value="1"/>
</dbReference>
<evidence type="ECO:0000259" key="8">
    <source>
        <dbReference type="PROSITE" id="PS50928"/>
    </source>
</evidence>
<organism evidence="9 10">
    <name type="scientific">Clostridium sartagoforme</name>
    <dbReference type="NCBI Taxonomy" id="84031"/>
    <lineage>
        <taxon>Bacteria</taxon>
        <taxon>Bacillati</taxon>
        <taxon>Bacillota</taxon>
        <taxon>Clostridia</taxon>
        <taxon>Eubacteriales</taxon>
        <taxon>Clostridiaceae</taxon>
        <taxon>Clostridium</taxon>
    </lineage>
</organism>
<keyword evidence="4 7" id="KW-0812">Transmembrane</keyword>
<evidence type="ECO:0000256" key="7">
    <source>
        <dbReference type="RuleBase" id="RU363032"/>
    </source>
</evidence>
<evidence type="ECO:0000256" key="4">
    <source>
        <dbReference type="ARBA" id="ARBA00022692"/>
    </source>
</evidence>
<dbReference type="InterPro" id="IPR045621">
    <property type="entry name" value="BPD_transp_1_N"/>
</dbReference>
<dbReference type="EMBL" id="SRYR01000001">
    <property type="protein sequence ID" value="TGY43604.1"/>
    <property type="molecule type" value="Genomic_DNA"/>
</dbReference>
<keyword evidence="5 7" id="KW-1133">Transmembrane helix</keyword>
<reference evidence="9 10" key="1">
    <citation type="submission" date="2019-04" db="EMBL/GenBank/DDBJ databases">
        <title>Microbes associate with the intestines of laboratory mice.</title>
        <authorList>
            <person name="Navarre W."/>
            <person name="Wong E."/>
            <person name="Huang K."/>
            <person name="Tropini C."/>
            <person name="Ng K."/>
            <person name="Yu B."/>
        </authorList>
    </citation>
    <scope>NUCLEOTIDE SEQUENCE [LARGE SCALE GENOMIC DNA]</scope>
    <source>
        <strain evidence="9 10">NM50_B9-20</strain>
    </source>
</reference>
<dbReference type="OrthoDB" id="9773221at2"/>
<comment type="caution">
    <text evidence="9">The sequence shown here is derived from an EMBL/GenBank/DDBJ whole genome shotgun (WGS) entry which is preliminary data.</text>
</comment>
<feature type="transmembrane region" description="Helical" evidence="7">
    <location>
        <begin position="289"/>
        <end position="309"/>
    </location>
</feature>
<dbReference type="AlphaFoldDB" id="A0A4S2DR29"/>
<dbReference type="Pfam" id="PF19300">
    <property type="entry name" value="BPD_transp_1_N"/>
    <property type="match status" value="1"/>
</dbReference>
<dbReference type="CDD" id="cd06261">
    <property type="entry name" value="TM_PBP2"/>
    <property type="match status" value="1"/>
</dbReference>
<gene>
    <name evidence="9" type="ORF">E5347_01975</name>
</gene>
<keyword evidence="3" id="KW-1003">Cell membrane</keyword>
<dbReference type="GO" id="GO:0055085">
    <property type="term" value="P:transmembrane transport"/>
    <property type="evidence" value="ECO:0007669"/>
    <property type="project" value="InterPro"/>
</dbReference>
<protein>
    <submittedName>
        <fullName evidence="9">ABC transporter permease</fullName>
    </submittedName>
</protein>
<evidence type="ECO:0000256" key="3">
    <source>
        <dbReference type="ARBA" id="ARBA00022475"/>
    </source>
</evidence>
<feature type="transmembrane region" description="Helical" evidence="7">
    <location>
        <begin position="238"/>
        <end position="259"/>
    </location>
</feature>
<keyword evidence="6 7" id="KW-0472">Membrane</keyword>
<dbReference type="RefSeq" id="WP_136004069.1">
    <property type="nucleotide sequence ID" value="NZ_SRYR01000001.1"/>
</dbReference>
<feature type="transmembrane region" description="Helical" evidence="7">
    <location>
        <begin position="133"/>
        <end position="152"/>
    </location>
</feature>
<keyword evidence="2 7" id="KW-0813">Transport</keyword>
<dbReference type="Gene3D" id="1.10.3720.10">
    <property type="entry name" value="MetI-like"/>
    <property type="match status" value="1"/>
</dbReference>
<accession>A0A4S2DR29</accession>
<proteinExistence type="inferred from homology"/>
<dbReference type="Proteomes" id="UP000306888">
    <property type="component" value="Unassembled WGS sequence"/>
</dbReference>
<evidence type="ECO:0000256" key="6">
    <source>
        <dbReference type="ARBA" id="ARBA00023136"/>
    </source>
</evidence>
<evidence type="ECO:0000256" key="2">
    <source>
        <dbReference type="ARBA" id="ARBA00022448"/>
    </source>
</evidence>
<dbReference type="InterPro" id="IPR000515">
    <property type="entry name" value="MetI-like"/>
</dbReference>
<evidence type="ECO:0000313" key="9">
    <source>
        <dbReference type="EMBL" id="TGY43604.1"/>
    </source>
</evidence>
<evidence type="ECO:0000256" key="1">
    <source>
        <dbReference type="ARBA" id="ARBA00004651"/>
    </source>
</evidence>
<dbReference type="Pfam" id="PF00528">
    <property type="entry name" value="BPD_transp_1"/>
    <property type="match status" value="1"/>
</dbReference>
<evidence type="ECO:0000313" key="10">
    <source>
        <dbReference type="Proteomes" id="UP000306888"/>
    </source>
</evidence>
<feature type="transmembrane region" description="Helical" evidence="7">
    <location>
        <begin position="102"/>
        <end position="121"/>
    </location>
</feature>
<dbReference type="SUPFAM" id="SSF161098">
    <property type="entry name" value="MetI-like"/>
    <property type="match status" value="1"/>
</dbReference>
<evidence type="ECO:0000256" key="5">
    <source>
        <dbReference type="ARBA" id="ARBA00022989"/>
    </source>
</evidence>
<feature type="transmembrane region" description="Helical" evidence="7">
    <location>
        <begin position="12"/>
        <end position="35"/>
    </location>
</feature>
<keyword evidence="10" id="KW-1185">Reference proteome</keyword>
<feature type="transmembrane region" description="Helical" evidence="7">
    <location>
        <begin position="179"/>
        <end position="199"/>
    </location>
</feature>
<comment type="similarity">
    <text evidence="7">Belongs to the binding-protein-dependent transport system permease family.</text>
</comment>
<dbReference type="PANTHER" id="PTHR30465:SF74">
    <property type="entry name" value="OLIGOPEPTIDE TRANSPORT SYSTEM PERMEASE PROTEIN OPPB"/>
    <property type="match status" value="1"/>
</dbReference>